<gene>
    <name evidence="2" type="ORF">SAMN05444368_0818</name>
</gene>
<keyword evidence="3" id="KW-1185">Reference proteome</keyword>
<accession>A0ABY1JCE6</accession>
<sequence>MKEAEKNDKFKLKEEVKESSVDVNMVQLLSDQTGISVEDIKSIFEHSKGDLEKLIDIIKDVAPCYMAIKGKFQSKRQGDLNGAFCLVAQGVTGDILVLKSWVDFESLSQSFDIKATWESVFSYICKLENVKYKQAQRRFEDLLYNFFTNTTLNRLFTSNLSLAELQKSLSQAIANTFRSALVLDIDIEKFNQIRYKLSPVAGKSAEEGIPQGQEGQENLQQAVKSVTLACVPRLDVIKGKAVADLRENDEIEVSIASSYPLGKFMNRLFATNKLMPVFKVKSVQQLPSGAYMVRLFISDGIEGVFKSSGELKVRTMEKANQRKKSLYFFVFLTLIMLIGFFVLFFVFRR</sequence>
<organism evidence="2 3">
    <name type="scientific">Acetomicrobium flavidum</name>
    <dbReference type="NCBI Taxonomy" id="49896"/>
    <lineage>
        <taxon>Bacteria</taxon>
        <taxon>Thermotogati</taxon>
        <taxon>Synergistota</taxon>
        <taxon>Synergistia</taxon>
        <taxon>Synergistales</taxon>
        <taxon>Acetomicrobiaceae</taxon>
        <taxon>Acetomicrobium</taxon>
    </lineage>
</organism>
<dbReference type="EMBL" id="FSQZ01000001">
    <property type="protein sequence ID" value="SIN65812.1"/>
    <property type="molecule type" value="Genomic_DNA"/>
</dbReference>
<evidence type="ECO:0000256" key="1">
    <source>
        <dbReference type="SAM" id="Phobius"/>
    </source>
</evidence>
<proteinExistence type="predicted"/>
<dbReference type="RefSeq" id="WP_074199355.1">
    <property type="nucleotide sequence ID" value="NZ_FSQZ01000001.1"/>
</dbReference>
<name>A0ABY1JCE6_9BACT</name>
<comment type="caution">
    <text evidence="2">The sequence shown here is derived from an EMBL/GenBank/DDBJ whole genome shotgun (WGS) entry which is preliminary data.</text>
</comment>
<dbReference type="Proteomes" id="UP000185093">
    <property type="component" value="Unassembled WGS sequence"/>
</dbReference>
<keyword evidence="1" id="KW-0812">Transmembrane</keyword>
<evidence type="ECO:0000313" key="3">
    <source>
        <dbReference type="Proteomes" id="UP000185093"/>
    </source>
</evidence>
<reference evidence="2 3" key="1">
    <citation type="submission" date="2016-11" db="EMBL/GenBank/DDBJ databases">
        <authorList>
            <person name="Varghese N."/>
            <person name="Submissions S."/>
        </authorList>
    </citation>
    <scope>NUCLEOTIDE SEQUENCE [LARGE SCALE GENOMIC DNA]</scope>
    <source>
        <strain evidence="2 3">DSM 20664</strain>
    </source>
</reference>
<keyword evidence="1" id="KW-1133">Transmembrane helix</keyword>
<keyword evidence="1" id="KW-0472">Membrane</keyword>
<evidence type="ECO:0000313" key="2">
    <source>
        <dbReference type="EMBL" id="SIN65812.1"/>
    </source>
</evidence>
<feature type="transmembrane region" description="Helical" evidence="1">
    <location>
        <begin position="326"/>
        <end position="347"/>
    </location>
</feature>
<protein>
    <submittedName>
        <fullName evidence="2">Uncharacterized protein</fullName>
    </submittedName>
</protein>